<evidence type="ECO:0000313" key="1">
    <source>
        <dbReference type="EMBL" id="SMP41819.1"/>
    </source>
</evidence>
<dbReference type="Proteomes" id="UP001158067">
    <property type="component" value="Unassembled WGS sequence"/>
</dbReference>
<proteinExistence type="predicted"/>
<protein>
    <submittedName>
        <fullName evidence="1">Uncharacterized protein</fullName>
    </submittedName>
</protein>
<accession>A0ABY1PPW4</accession>
<keyword evidence="2" id="KW-1185">Reference proteome</keyword>
<organism evidence="1 2">
    <name type="scientific">Neorhodopirellula lusitana</name>
    <dbReference type="NCBI Taxonomy" id="445327"/>
    <lineage>
        <taxon>Bacteria</taxon>
        <taxon>Pseudomonadati</taxon>
        <taxon>Planctomycetota</taxon>
        <taxon>Planctomycetia</taxon>
        <taxon>Pirellulales</taxon>
        <taxon>Pirellulaceae</taxon>
        <taxon>Neorhodopirellula</taxon>
    </lineage>
</organism>
<sequence>MPDTQFRIWMDQLNQAEGDRVAVPEWPRLLHLALRQQLEHETTVDRPYAGQHILIDRTSRNWKDATVAEKRAVYGLYHECLQQHESILKVGNDEYLLLSYEVPNQGNHKGRRADLLGINKDGGLVVFEAKIAGNAYGPVAALLEGLDYLSTLSGSANFARIQEEFPRLIAAIADAGHPISDKFQNANLSAGARCEVIVLATPEYFEQYDSTARGHGWQDLSRLSSIGTHIQFRFARCGVTDSGAYRTDVAWCH</sequence>
<dbReference type="RefSeq" id="WP_283430866.1">
    <property type="nucleotide sequence ID" value="NZ_FXUG01000001.1"/>
</dbReference>
<gene>
    <name evidence="1" type="ORF">SAMN06265222_101662</name>
</gene>
<dbReference type="EMBL" id="FXUG01000001">
    <property type="protein sequence ID" value="SMP41819.1"/>
    <property type="molecule type" value="Genomic_DNA"/>
</dbReference>
<evidence type="ECO:0000313" key="2">
    <source>
        <dbReference type="Proteomes" id="UP001158067"/>
    </source>
</evidence>
<comment type="caution">
    <text evidence="1">The sequence shown here is derived from an EMBL/GenBank/DDBJ whole genome shotgun (WGS) entry which is preliminary data.</text>
</comment>
<reference evidence="1 2" key="1">
    <citation type="submission" date="2017-05" db="EMBL/GenBank/DDBJ databases">
        <authorList>
            <person name="Varghese N."/>
            <person name="Submissions S."/>
        </authorList>
    </citation>
    <scope>NUCLEOTIDE SEQUENCE [LARGE SCALE GENOMIC DNA]</scope>
    <source>
        <strain evidence="1 2">DSM 25457</strain>
    </source>
</reference>
<name>A0ABY1PPW4_9BACT</name>